<evidence type="ECO:0000256" key="5">
    <source>
        <dbReference type="ARBA" id="ARBA00022833"/>
    </source>
</evidence>
<evidence type="ECO:0000256" key="1">
    <source>
        <dbReference type="ARBA" id="ARBA00001947"/>
    </source>
</evidence>
<sequence>MNATDPAARTDAEWKKLLSPMRYHVLREAGTERPFTGELLDEARVGTYSCAACGSKLFDSDAKFDSSCGWPSFFQAHDGATVESVDTSHGMIRTEVRCATCGSHLGHVFPDSPDQPTGMRYCMNSAALTFAPAQ</sequence>
<evidence type="ECO:0000256" key="4">
    <source>
        <dbReference type="ARBA" id="ARBA00022723"/>
    </source>
</evidence>
<dbReference type="EMBL" id="LLVT01000001">
    <property type="protein sequence ID" value="KSW13113.1"/>
    <property type="molecule type" value="Genomic_DNA"/>
</dbReference>
<keyword evidence="5" id="KW-0862">Zinc</keyword>
<comment type="similarity">
    <text evidence="2">Belongs to the MsrB Met sulfoxide reductase family.</text>
</comment>
<dbReference type="Proteomes" id="UP000054686">
    <property type="component" value="Unassembled WGS sequence"/>
</dbReference>
<evidence type="ECO:0000313" key="10">
    <source>
        <dbReference type="Proteomes" id="UP000054686"/>
    </source>
</evidence>
<dbReference type="InterPro" id="IPR002579">
    <property type="entry name" value="Met_Sox_Rdtase_MsrB_dom"/>
</dbReference>
<dbReference type="Gene3D" id="2.170.150.20">
    <property type="entry name" value="Peptide methionine sulfoxide reductase"/>
    <property type="match status" value="1"/>
</dbReference>
<organism evidence="9 10">
    <name type="scientific">Schaalia odontolytica</name>
    <dbReference type="NCBI Taxonomy" id="1660"/>
    <lineage>
        <taxon>Bacteria</taxon>
        <taxon>Bacillati</taxon>
        <taxon>Actinomycetota</taxon>
        <taxon>Actinomycetes</taxon>
        <taxon>Actinomycetales</taxon>
        <taxon>Actinomycetaceae</taxon>
        <taxon>Schaalia</taxon>
    </lineage>
</organism>
<protein>
    <recommendedName>
        <fullName evidence="3">peptide-methionine (R)-S-oxide reductase</fullName>
        <ecNumber evidence="3">1.8.4.12</ecNumber>
    </recommendedName>
</protein>
<comment type="catalytic activity">
    <reaction evidence="7">
        <text>L-methionyl-[protein] + [thioredoxin]-disulfide + H2O = L-methionyl-(R)-S-oxide-[protein] + [thioredoxin]-dithiol</text>
        <dbReference type="Rhea" id="RHEA:24164"/>
        <dbReference type="Rhea" id="RHEA-COMP:10698"/>
        <dbReference type="Rhea" id="RHEA-COMP:10700"/>
        <dbReference type="Rhea" id="RHEA-COMP:12313"/>
        <dbReference type="Rhea" id="RHEA-COMP:12314"/>
        <dbReference type="ChEBI" id="CHEBI:15377"/>
        <dbReference type="ChEBI" id="CHEBI:16044"/>
        <dbReference type="ChEBI" id="CHEBI:29950"/>
        <dbReference type="ChEBI" id="CHEBI:45764"/>
        <dbReference type="ChEBI" id="CHEBI:50058"/>
        <dbReference type="EC" id="1.8.4.12"/>
    </reaction>
</comment>
<dbReference type="GO" id="GO:0005737">
    <property type="term" value="C:cytoplasm"/>
    <property type="evidence" value="ECO:0007669"/>
    <property type="project" value="TreeGrafter"/>
</dbReference>
<accession>A0A0V8RYG3</accession>
<dbReference type="FunFam" id="2.170.150.20:FF:000001">
    <property type="entry name" value="Peptide methionine sulfoxide reductase MsrB"/>
    <property type="match status" value="1"/>
</dbReference>
<evidence type="ECO:0000256" key="7">
    <source>
        <dbReference type="ARBA" id="ARBA00048488"/>
    </source>
</evidence>
<evidence type="ECO:0000256" key="2">
    <source>
        <dbReference type="ARBA" id="ARBA00007174"/>
    </source>
</evidence>
<dbReference type="RefSeq" id="WP_060565890.1">
    <property type="nucleotide sequence ID" value="NZ_CP040006.1"/>
</dbReference>
<reference evidence="9 10" key="1">
    <citation type="submission" date="2015-10" db="EMBL/GenBank/DDBJ databases">
        <title>Draft Genome of Actinomyces odontolyticus subsp. actinosynbacter strain XH001.</title>
        <authorList>
            <person name="Mclean J.S."/>
            <person name="He X."/>
        </authorList>
    </citation>
    <scope>NUCLEOTIDE SEQUENCE [LARGE SCALE GENOMIC DNA]</scope>
    <source>
        <strain evidence="9 10">XH001</strain>
    </source>
</reference>
<name>A0A0V8RYG3_9ACTO</name>
<dbReference type="GO" id="GO:0033743">
    <property type="term" value="F:peptide-methionine (R)-S-oxide reductase activity"/>
    <property type="evidence" value="ECO:0007669"/>
    <property type="project" value="UniProtKB-EC"/>
</dbReference>
<dbReference type="GO" id="GO:0006979">
    <property type="term" value="P:response to oxidative stress"/>
    <property type="evidence" value="ECO:0007669"/>
    <property type="project" value="InterPro"/>
</dbReference>
<evidence type="ECO:0000259" key="8">
    <source>
        <dbReference type="PROSITE" id="PS51790"/>
    </source>
</evidence>
<gene>
    <name evidence="9" type="ORF">APY09_01755</name>
</gene>
<dbReference type="PANTHER" id="PTHR10173">
    <property type="entry name" value="METHIONINE SULFOXIDE REDUCTASE"/>
    <property type="match status" value="1"/>
</dbReference>
<comment type="cofactor">
    <cofactor evidence="1">
        <name>Zn(2+)</name>
        <dbReference type="ChEBI" id="CHEBI:29105"/>
    </cofactor>
</comment>
<dbReference type="GO" id="GO:0030091">
    <property type="term" value="P:protein repair"/>
    <property type="evidence" value="ECO:0007669"/>
    <property type="project" value="InterPro"/>
</dbReference>
<evidence type="ECO:0000256" key="3">
    <source>
        <dbReference type="ARBA" id="ARBA00012499"/>
    </source>
</evidence>
<proteinExistence type="inferred from homology"/>
<feature type="domain" description="MsrB" evidence="8">
    <location>
        <begin position="11"/>
        <end position="133"/>
    </location>
</feature>
<dbReference type="OrthoDB" id="9785497at2"/>
<dbReference type="InterPro" id="IPR011057">
    <property type="entry name" value="Mss4-like_sf"/>
</dbReference>
<dbReference type="Pfam" id="PF01641">
    <property type="entry name" value="SelR"/>
    <property type="match status" value="1"/>
</dbReference>
<keyword evidence="6" id="KW-0560">Oxidoreductase</keyword>
<dbReference type="InterPro" id="IPR028427">
    <property type="entry name" value="Met_Sox_Rdtase_MsrB"/>
</dbReference>
<comment type="caution">
    <text evidence="9">The sequence shown here is derived from an EMBL/GenBank/DDBJ whole genome shotgun (WGS) entry which is preliminary data.</text>
</comment>
<dbReference type="PANTHER" id="PTHR10173:SF52">
    <property type="entry name" value="METHIONINE-R-SULFOXIDE REDUCTASE B1"/>
    <property type="match status" value="1"/>
</dbReference>
<dbReference type="GO" id="GO:0046872">
    <property type="term" value="F:metal ion binding"/>
    <property type="evidence" value="ECO:0007669"/>
    <property type="project" value="UniProtKB-KW"/>
</dbReference>
<dbReference type="SUPFAM" id="SSF51316">
    <property type="entry name" value="Mss4-like"/>
    <property type="match status" value="1"/>
</dbReference>
<evidence type="ECO:0000256" key="6">
    <source>
        <dbReference type="ARBA" id="ARBA00023002"/>
    </source>
</evidence>
<dbReference type="AlphaFoldDB" id="A0A0V8RYG3"/>
<dbReference type="EC" id="1.8.4.12" evidence="3"/>
<dbReference type="PROSITE" id="PS51790">
    <property type="entry name" value="MSRB"/>
    <property type="match status" value="1"/>
</dbReference>
<dbReference type="NCBIfam" id="TIGR00357">
    <property type="entry name" value="peptide-methionine (R)-S-oxide reductase MsrB"/>
    <property type="match status" value="1"/>
</dbReference>
<evidence type="ECO:0000313" key="9">
    <source>
        <dbReference type="EMBL" id="KSW13113.1"/>
    </source>
</evidence>
<keyword evidence="4" id="KW-0479">Metal-binding</keyword>